<feature type="region of interest" description="Disordered" evidence="5">
    <location>
        <begin position="61"/>
        <end position="85"/>
    </location>
</feature>
<keyword evidence="3" id="KW-0862">Zinc</keyword>
<feature type="domain" description="GRF-type" evidence="7">
    <location>
        <begin position="95"/>
        <end position="137"/>
    </location>
</feature>
<feature type="region of interest" description="Disordered" evidence="5">
    <location>
        <begin position="6"/>
        <end position="28"/>
    </location>
</feature>
<dbReference type="SMART" id="SM00343">
    <property type="entry name" value="ZnF_C2HC"/>
    <property type="match status" value="1"/>
</dbReference>
<dbReference type="GO" id="GO:0003676">
    <property type="term" value="F:nucleic acid binding"/>
    <property type="evidence" value="ECO:0007669"/>
    <property type="project" value="InterPro"/>
</dbReference>
<evidence type="ECO:0000313" key="8">
    <source>
        <dbReference type="EMBL" id="KAH7518976.1"/>
    </source>
</evidence>
<dbReference type="EMBL" id="JAEACU010000009">
    <property type="protein sequence ID" value="KAH7518976.1"/>
    <property type="molecule type" value="Genomic_DNA"/>
</dbReference>
<dbReference type="Pfam" id="PF06839">
    <property type="entry name" value="Zn_ribbon_GRF"/>
    <property type="match status" value="1"/>
</dbReference>
<dbReference type="GO" id="GO:0008270">
    <property type="term" value="F:zinc ion binding"/>
    <property type="evidence" value="ECO:0007669"/>
    <property type="project" value="UniProtKB-KW"/>
</dbReference>
<dbReference type="Gene3D" id="4.10.60.10">
    <property type="entry name" value="Zinc finger, CCHC-type"/>
    <property type="match status" value="1"/>
</dbReference>
<evidence type="ECO:0000256" key="5">
    <source>
        <dbReference type="SAM" id="MobiDB-lite"/>
    </source>
</evidence>
<dbReference type="OrthoDB" id="2425403at2759"/>
<keyword evidence="2 4" id="KW-0863">Zinc-finger</keyword>
<dbReference type="Proteomes" id="UP000813462">
    <property type="component" value="Unassembled WGS sequence"/>
</dbReference>
<dbReference type="PROSITE" id="PS51999">
    <property type="entry name" value="ZF_GRF"/>
    <property type="match status" value="1"/>
</dbReference>
<evidence type="ECO:0000259" key="6">
    <source>
        <dbReference type="PROSITE" id="PS50158"/>
    </source>
</evidence>
<feature type="region of interest" description="Disordered" evidence="5">
    <location>
        <begin position="567"/>
        <end position="600"/>
    </location>
</feature>
<dbReference type="InterPro" id="IPR036875">
    <property type="entry name" value="Znf_CCHC_sf"/>
</dbReference>
<dbReference type="SUPFAM" id="SSF57756">
    <property type="entry name" value="Retrovirus zinc finger-like domains"/>
    <property type="match status" value="1"/>
</dbReference>
<evidence type="ECO:0000259" key="7">
    <source>
        <dbReference type="PROSITE" id="PS51999"/>
    </source>
</evidence>
<comment type="caution">
    <text evidence="8">The sequence shown here is derived from an EMBL/GenBank/DDBJ whole genome shotgun (WGS) entry which is preliminary data.</text>
</comment>
<evidence type="ECO:0008006" key="10">
    <source>
        <dbReference type="Google" id="ProtNLM"/>
    </source>
</evidence>
<dbReference type="AlphaFoldDB" id="A0A978UVS6"/>
<dbReference type="PANTHER" id="PTHR33680">
    <property type="entry name" value="OS07G0190500 PROTEIN"/>
    <property type="match status" value="1"/>
</dbReference>
<evidence type="ECO:0000256" key="4">
    <source>
        <dbReference type="PROSITE-ProRule" id="PRU00047"/>
    </source>
</evidence>
<reference evidence="8" key="1">
    <citation type="journal article" date="2021" name="Front. Plant Sci.">
        <title>Chromosome-Scale Genome Assembly for Chinese Sour Jujube and Insights Into Its Genome Evolution and Domestication Signature.</title>
        <authorList>
            <person name="Shen L.-Y."/>
            <person name="Luo H."/>
            <person name="Wang X.-L."/>
            <person name="Wang X.-M."/>
            <person name="Qiu X.-J."/>
            <person name="Liu H."/>
            <person name="Zhou S.-S."/>
            <person name="Jia K.-H."/>
            <person name="Nie S."/>
            <person name="Bao Y.-T."/>
            <person name="Zhang R.-G."/>
            <person name="Yun Q.-Z."/>
            <person name="Chai Y.-H."/>
            <person name="Lu J.-Y."/>
            <person name="Li Y."/>
            <person name="Zhao S.-W."/>
            <person name="Mao J.-F."/>
            <person name="Jia S.-G."/>
            <person name="Mao Y.-M."/>
        </authorList>
    </citation>
    <scope>NUCLEOTIDE SEQUENCE</scope>
    <source>
        <strain evidence="8">AT0</strain>
        <tissue evidence="8">Leaf</tissue>
    </source>
</reference>
<evidence type="ECO:0000256" key="3">
    <source>
        <dbReference type="ARBA" id="ARBA00022833"/>
    </source>
</evidence>
<gene>
    <name evidence="8" type="ORF">FEM48_Zijuj09G0228700</name>
</gene>
<protein>
    <recommendedName>
        <fullName evidence="10">CCHC-type domain-containing protein</fullName>
    </recommendedName>
</protein>
<sequence length="621" mass="69653">MVMAKMMNSKTNWLESASPTAATPPQPSQHPYCYDHHRVQNDTCFNCGQRGHWAYQCPLKTPSPSSSPNPNTSKSTPSPSSSSPIPLSDYPAISCPLCQATCTVKVSQTERNRHRKYYNCLRQKNGKSEFFRWCDDVIDDWDRLPPPKDRPRCKCLAGICKLMLEVREEPNVSSRYYFVCPIEKGHGACNFRQYMDDISATIDTVNGDFHEGGELGIRNSKKRKLEPLVQHFAPSETVEDVGETFIEREENELTPSLSTLQDTVPLEGEILDLITEKTLQVSSLSSQAIHHRQAEFWRQISAAGDISIAGAFLYLCSCCFQRQFLGRHELGWLGRLAFTPSGCLSDPPSRPFLCCVFPSFNPIYVPKDVAVTRSEYLSDQPNSPSITESDLSPGTQCSSGVLLENTSLNNLGTGNIQRGTNGDGQNLEALGQLVLRCQNHLLTRLESMSLVDIETVTAASERHLDVVSNLLAGYASFSERVRKFIACASLLAEIEKSIKMDASVQKLMERYQSEKIRYESLRLSHAQTVDAIANSDKQLEQLRGEALRLKEMLTRIENQVNDAEAENRNLKRRKSEISKDMSKCEKKMKGAHEEVEVAKEREVARSAAKVALEEARSQLRQ</sequence>
<dbReference type="Pfam" id="PF00098">
    <property type="entry name" value="zf-CCHC"/>
    <property type="match status" value="1"/>
</dbReference>
<keyword evidence="1" id="KW-0479">Metal-binding</keyword>
<accession>A0A978UVS6</accession>
<dbReference type="InterPro" id="IPR001878">
    <property type="entry name" value="Znf_CCHC"/>
</dbReference>
<name>A0A978UVS6_ZIZJJ</name>
<dbReference type="PANTHER" id="PTHR33680:SF1">
    <property type="entry name" value="OS05G0489500 PROTEIN"/>
    <property type="match status" value="1"/>
</dbReference>
<dbReference type="PROSITE" id="PS50158">
    <property type="entry name" value="ZF_CCHC"/>
    <property type="match status" value="1"/>
</dbReference>
<evidence type="ECO:0000256" key="1">
    <source>
        <dbReference type="ARBA" id="ARBA00022723"/>
    </source>
</evidence>
<feature type="domain" description="CCHC-type" evidence="6">
    <location>
        <begin position="44"/>
        <end position="58"/>
    </location>
</feature>
<dbReference type="InterPro" id="IPR010666">
    <property type="entry name" value="Znf_GRF"/>
</dbReference>
<proteinExistence type="predicted"/>
<evidence type="ECO:0000313" key="9">
    <source>
        <dbReference type="Proteomes" id="UP000813462"/>
    </source>
</evidence>
<organism evidence="8 9">
    <name type="scientific">Ziziphus jujuba var. spinosa</name>
    <dbReference type="NCBI Taxonomy" id="714518"/>
    <lineage>
        <taxon>Eukaryota</taxon>
        <taxon>Viridiplantae</taxon>
        <taxon>Streptophyta</taxon>
        <taxon>Embryophyta</taxon>
        <taxon>Tracheophyta</taxon>
        <taxon>Spermatophyta</taxon>
        <taxon>Magnoliopsida</taxon>
        <taxon>eudicotyledons</taxon>
        <taxon>Gunneridae</taxon>
        <taxon>Pentapetalae</taxon>
        <taxon>rosids</taxon>
        <taxon>fabids</taxon>
        <taxon>Rosales</taxon>
        <taxon>Rhamnaceae</taxon>
        <taxon>Paliureae</taxon>
        <taxon>Ziziphus</taxon>
    </lineage>
</organism>
<evidence type="ECO:0000256" key="2">
    <source>
        <dbReference type="ARBA" id="ARBA00022771"/>
    </source>
</evidence>